<evidence type="ECO:0000256" key="4">
    <source>
        <dbReference type="ARBA" id="ARBA00022679"/>
    </source>
</evidence>
<dbReference type="SUPFAM" id="SSF49899">
    <property type="entry name" value="Concanavalin A-like lectins/glucanases"/>
    <property type="match status" value="1"/>
</dbReference>
<dbReference type="GO" id="GO:0048046">
    <property type="term" value="C:apoplast"/>
    <property type="evidence" value="ECO:0007669"/>
    <property type="project" value="UniProtKB-SubCell"/>
</dbReference>
<proteinExistence type="inferred from homology"/>
<dbReference type="InterPro" id="IPR010713">
    <property type="entry name" value="XET_C"/>
</dbReference>
<dbReference type="InterPro" id="IPR044791">
    <property type="entry name" value="Beta-glucanase/XTH"/>
</dbReference>
<keyword evidence="2 7" id="KW-0052">Apoplast</keyword>
<dbReference type="Pfam" id="PF06955">
    <property type="entry name" value="XET_C"/>
    <property type="match status" value="1"/>
</dbReference>
<dbReference type="OrthoDB" id="4781at2759"/>
<feature type="non-terminal residue" evidence="10">
    <location>
        <position position="1"/>
    </location>
</feature>
<dbReference type="PANTHER" id="PTHR31062">
    <property type="entry name" value="XYLOGLUCAN ENDOTRANSGLUCOSYLASE/HYDROLASE PROTEIN 8-RELATED"/>
    <property type="match status" value="1"/>
</dbReference>
<evidence type="ECO:0000259" key="9">
    <source>
        <dbReference type="PROSITE" id="PS51762"/>
    </source>
</evidence>
<dbReference type="GO" id="GO:0071555">
    <property type="term" value="P:cell wall organization"/>
    <property type="evidence" value="ECO:0007669"/>
    <property type="project" value="UniProtKB-KW"/>
</dbReference>
<evidence type="ECO:0000256" key="1">
    <source>
        <dbReference type="ARBA" id="ARBA00022512"/>
    </source>
</evidence>
<feature type="domain" description="GH16" evidence="9">
    <location>
        <begin position="1"/>
        <end position="207"/>
    </location>
</feature>
<comment type="function">
    <text evidence="7">Catalyzes xyloglucan endohydrolysis (XEH) and/or endotransglycosylation (XET). Cleaves and religates xyloglucan polymers, an essential constituent of the primary cell wall, and thereby participates in cell wall construction of growing tissues.</text>
</comment>
<gene>
    <name evidence="10" type="ORF">TSUD_107700</name>
</gene>
<dbReference type="EMBL" id="DF973348">
    <property type="protein sequence ID" value="GAU27180.1"/>
    <property type="molecule type" value="Genomic_DNA"/>
</dbReference>
<keyword evidence="6 7" id="KW-0326">Glycosidase</keyword>
<comment type="subcellular location">
    <subcellularLocation>
        <location evidence="7">Secreted</location>
        <location evidence="7">Cell wall</location>
    </subcellularLocation>
    <subcellularLocation>
        <location evidence="7">Secreted</location>
        <location evidence="7">Extracellular space</location>
        <location evidence="7">Apoplast</location>
    </subcellularLocation>
</comment>
<feature type="region of interest" description="Disordered" evidence="8">
    <location>
        <begin position="167"/>
        <end position="186"/>
    </location>
</feature>
<comment type="PTM">
    <text evidence="7">Contains at least one intrachain disulfide bond essential for its enzymatic activity.</text>
</comment>
<evidence type="ECO:0000256" key="5">
    <source>
        <dbReference type="ARBA" id="ARBA00022801"/>
    </source>
</evidence>
<dbReference type="AlphaFoldDB" id="A0A2Z6MU10"/>
<comment type="similarity">
    <text evidence="7">Belongs to the glycosyl hydrolase 16 family.</text>
</comment>
<dbReference type="InterPro" id="IPR000757">
    <property type="entry name" value="Beta-glucanase-like"/>
</dbReference>
<keyword evidence="5 7" id="KW-0378">Hydrolase</keyword>
<protein>
    <recommendedName>
        <fullName evidence="7">Xyloglucan endotransglucosylase/hydrolase</fullName>
        <ecNumber evidence="7">2.4.1.207</ecNumber>
    </recommendedName>
</protein>
<feature type="compositionally biased region" description="Low complexity" evidence="8">
    <location>
        <begin position="167"/>
        <end position="181"/>
    </location>
</feature>
<organism evidence="10 11">
    <name type="scientific">Trifolium subterraneum</name>
    <name type="common">Subterranean clover</name>
    <dbReference type="NCBI Taxonomy" id="3900"/>
    <lineage>
        <taxon>Eukaryota</taxon>
        <taxon>Viridiplantae</taxon>
        <taxon>Streptophyta</taxon>
        <taxon>Embryophyta</taxon>
        <taxon>Tracheophyta</taxon>
        <taxon>Spermatophyta</taxon>
        <taxon>Magnoliopsida</taxon>
        <taxon>eudicotyledons</taxon>
        <taxon>Gunneridae</taxon>
        <taxon>Pentapetalae</taxon>
        <taxon>rosids</taxon>
        <taxon>fabids</taxon>
        <taxon>Fabales</taxon>
        <taxon>Fabaceae</taxon>
        <taxon>Papilionoideae</taxon>
        <taxon>50 kb inversion clade</taxon>
        <taxon>NPAAA clade</taxon>
        <taxon>Hologalegina</taxon>
        <taxon>IRL clade</taxon>
        <taxon>Trifolieae</taxon>
        <taxon>Trifolium</taxon>
    </lineage>
</organism>
<accession>A0A2Z6MU10</accession>
<evidence type="ECO:0000313" key="10">
    <source>
        <dbReference type="EMBL" id="GAU27180.1"/>
    </source>
</evidence>
<evidence type="ECO:0000256" key="2">
    <source>
        <dbReference type="ARBA" id="ARBA00022523"/>
    </source>
</evidence>
<name>A0A2Z6MU10_TRISU</name>
<keyword evidence="1 7" id="KW-0134">Cell wall</keyword>
<keyword evidence="7" id="KW-0961">Cell wall biogenesis/degradation</keyword>
<dbReference type="Gene3D" id="2.60.120.200">
    <property type="match status" value="2"/>
</dbReference>
<dbReference type="GO" id="GO:0004553">
    <property type="term" value="F:hydrolase activity, hydrolyzing O-glycosyl compounds"/>
    <property type="evidence" value="ECO:0007669"/>
    <property type="project" value="InterPro"/>
</dbReference>
<keyword evidence="4 7" id="KW-0808">Transferase</keyword>
<dbReference type="GO" id="GO:0044042">
    <property type="term" value="P:glucan metabolic process"/>
    <property type="evidence" value="ECO:0007669"/>
    <property type="project" value="InterPro"/>
</dbReference>
<keyword evidence="3 7" id="KW-0964">Secreted</keyword>
<evidence type="ECO:0000256" key="7">
    <source>
        <dbReference type="RuleBase" id="RU361120"/>
    </source>
</evidence>
<dbReference type="InterPro" id="IPR013320">
    <property type="entry name" value="ConA-like_dom_sf"/>
</dbReference>
<dbReference type="EC" id="2.4.1.207" evidence="7"/>
<evidence type="ECO:0000313" key="11">
    <source>
        <dbReference type="Proteomes" id="UP000242715"/>
    </source>
</evidence>
<dbReference type="GO" id="GO:0016762">
    <property type="term" value="F:xyloglucan:xyloglucosyl transferase activity"/>
    <property type="evidence" value="ECO:0007669"/>
    <property type="project" value="UniProtKB-EC"/>
</dbReference>
<keyword evidence="11" id="KW-1185">Reference proteome</keyword>
<sequence>NAQGLPSPGYYLSSKVSTISFDQGFSNLWGPQHEKLDQGSLSIWLDSNSGSGFKSHHSYKSGYFGVAVKLQPGYTAGVITSFYLSNNQDYPGNHDEIDIEFLVDDVPIRRYPRKSDSTFPSRPMYVYGSIWDASPWATENGKYKADYNYQPFIGKYKNFKLQGCTTDSTSSSCRPPSISPSGYGGRLSPQQNTAMQLVQNNYLVYNYCHDPSRDHTLIPEC</sequence>
<evidence type="ECO:0000256" key="3">
    <source>
        <dbReference type="ARBA" id="ARBA00022525"/>
    </source>
</evidence>
<dbReference type="Proteomes" id="UP000242715">
    <property type="component" value="Unassembled WGS sequence"/>
</dbReference>
<dbReference type="PROSITE" id="PS51762">
    <property type="entry name" value="GH16_2"/>
    <property type="match status" value="1"/>
</dbReference>
<evidence type="ECO:0000256" key="6">
    <source>
        <dbReference type="ARBA" id="ARBA00023295"/>
    </source>
</evidence>
<evidence type="ECO:0000256" key="8">
    <source>
        <dbReference type="SAM" id="MobiDB-lite"/>
    </source>
</evidence>
<dbReference type="Pfam" id="PF00722">
    <property type="entry name" value="Glyco_hydro_16"/>
    <property type="match status" value="1"/>
</dbReference>
<reference evidence="11" key="1">
    <citation type="journal article" date="2017" name="Front. Plant Sci.">
        <title>Climate Clever Clovers: New Paradigm to Reduce the Environmental Footprint of Ruminants by Breeding Low Methanogenic Forages Utilizing Haplotype Variation.</title>
        <authorList>
            <person name="Kaur P."/>
            <person name="Appels R."/>
            <person name="Bayer P.E."/>
            <person name="Keeble-Gagnere G."/>
            <person name="Wang J."/>
            <person name="Hirakawa H."/>
            <person name="Shirasawa K."/>
            <person name="Vercoe P."/>
            <person name="Stefanova K."/>
            <person name="Durmic Z."/>
            <person name="Nichols P."/>
            <person name="Revell C."/>
            <person name="Isobe S.N."/>
            <person name="Edwards D."/>
            <person name="Erskine W."/>
        </authorList>
    </citation>
    <scope>NUCLEOTIDE SEQUENCE [LARGE SCALE GENOMIC DNA]</scope>
    <source>
        <strain evidence="11">cv. Daliak</strain>
    </source>
</reference>